<comment type="caution">
    <text evidence="1">The sequence shown here is derived from an EMBL/GenBank/DDBJ whole genome shotgun (WGS) entry which is preliminary data.</text>
</comment>
<evidence type="ECO:0000313" key="2">
    <source>
        <dbReference type="Proteomes" id="UP000578531"/>
    </source>
</evidence>
<reference evidence="1 2" key="1">
    <citation type="journal article" date="2020" name="Genomics">
        <title>Complete, high-quality genomes from long-read metagenomic sequencing of two wolf lichen thalli reveals enigmatic genome architecture.</title>
        <authorList>
            <person name="McKenzie S.K."/>
            <person name="Walston R.F."/>
            <person name="Allen J.L."/>
        </authorList>
    </citation>
    <scope>NUCLEOTIDE SEQUENCE [LARGE SCALE GENOMIC DNA]</scope>
    <source>
        <strain evidence="1">WasteWater2</strain>
    </source>
</reference>
<proteinExistence type="predicted"/>
<dbReference type="AlphaFoldDB" id="A0A8H6L6J4"/>
<accession>A0A8H6L6J4</accession>
<keyword evidence="2" id="KW-1185">Reference proteome</keyword>
<evidence type="ECO:0000313" key="1">
    <source>
        <dbReference type="EMBL" id="KAF6237380.1"/>
    </source>
</evidence>
<gene>
    <name evidence="1" type="ORF">HO173_004270</name>
</gene>
<dbReference type="Proteomes" id="UP000578531">
    <property type="component" value="Unassembled WGS sequence"/>
</dbReference>
<sequence>MSLVTSIVSPIATTTPRPSIPLVVFRGFSEGLCVLVRRKESNEDEEKRRRKNAGVQELKPVRVEAQYCFWNGGQLSV</sequence>
<organism evidence="1 2">
    <name type="scientific">Letharia columbiana</name>
    <dbReference type="NCBI Taxonomy" id="112416"/>
    <lineage>
        <taxon>Eukaryota</taxon>
        <taxon>Fungi</taxon>
        <taxon>Dikarya</taxon>
        <taxon>Ascomycota</taxon>
        <taxon>Pezizomycotina</taxon>
        <taxon>Lecanoromycetes</taxon>
        <taxon>OSLEUM clade</taxon>
        <taxon>Lecanoromycetidae</taxon>
        <taxon>Lecanorales</taxon>
        <taxon>Lecanorineae</taxon>
        <taxon>Parmeliaceae</taxon>
        <taxon>Letharia</taxon>
    </lineage>
</organism>
<protein>
    <submittedName>
        <fullName evidence="1">Uncharacterized protein</fullName>
    </submittedName>
</protein>
<name>A0A8H6L6J4_9LECA</name>
<dbReference type="GeneID" id="59285935"/>
<dbReference type="RefSeq" id="XP_037166704.1">
    <property type="nucleotide sequence ID" value="XM_037306194.1"/>
</dbReference>
<dbReference type="EMBL" id="JACCJC010000014">
    <property type="protein sequence ID" value="KAF6237380.1"/>
    <property type="molecule type" value="Genomic_DNA"/>
</dbReference>